<name>D2RH69_ARCPA</name>
<evidence type="ECO:0000313" key="4">
    <source>
        <dbReference type="EMBL" id="ADB57644.1"/>
    </source>
</evidence>
<dbReference type="CDD" id="cd13634">
    <property type="entry name" value="PBP2_Sco4506"/>
    <property type="match status" value="1"/>
</dbReference>
<keyword evidence="2 3" id="KW-0456">Lyase</keyword>
<dbReference type="KEGG" id="apo:Arcpr_0579"/>
<evidence type="ECO:0000256" key="2">
    <source>
        <dbReference type="ARBA" id="ARBA00023239"/>
    </source>
</evidence>
<gene>
    <name evidence="3" type="primary">mqnA</name>
    <name evidence="4" type="ordered locus">Arcpr_0579</name>
</gene>
<evidence type="ECO:0000256" key="1">
    <source>
        <dbReference type="ARBA" id="ARBA00022428"/>
    </source>
</evidence>
<dbReference type="OrthoDB" id="50293at2157"/>
<evidence type="ECO:0000256" key="3">
    <source>
        <dbReference type="HAMAP-Rule" id="MF_00995"/>
    </source>
</evidence>
<dbReference type="HOGENOM" id="CLU_059898_0_0_2"/>
<comment type="pathway">
    <text evidence="3">Quinol/quinone metabolism; menaquinone biosynthesis.</text>
</comment>
<comment type="function">
    <text evidence="3">Catalyzes the dehydration of chorismate into 3-[(1-carboxyvinyl)oxy]benzoate, a step in the biosynthesis of menaquinone (MK, vitamin K2).</text>
</comment>
<dbReference type="InterPro" id="IPR003773">
    <property type="entry name" value="Menaquinone_biosynth"/>
</dbReference>
<dbReference type="InterPro" id="IPR030868">
    <property type="entry name" value="MqnA"/>
</dbReference>
<keyword evidence="1 3" id="KW-0474">Menaquinone biosynthesis</keyword>
<dbReference type="EMBL" id="CP001857">
    <property type="protein sequence ID" value="ADB57644.1"/>
    <property type="molecule type" value="Genomic_DNA"/>
</dbReference>
<evidence type="ECO:0000313" key="5">
    <source>
        <dbReference type="Proteomes" id="UP000001901"/>
    </source>
</evidence>
<dbReference type="EC" id="4.2.1.151" evidence="3"/>
<comment type="similarity">
    <text evidence="3">Belongs to the MqnA/MqnD family. MqnA subfamily.</text>
</comment>
<dbReference type="eggNOG" id="arCOG00655">
    <property type="taxonomic scope" value="Archaea"/>
</dbReference>
<comment type="catalytic activity">
    <reaction evidence="3">
        <text>chorismate = 3-[(1-carboxyvinyl)-oxy]benzoate + H2O</text>
        <dbReference type="Rhea" id="RHEA:40051"/>
        <dbReference type="ChEBI" id="CHEBI:15377"/>
        <dbReference type="ChEBI" id="CHEBI:29748"/>
        <dbReference type="ChEBI" id="CHEBI:76981"/>
        <dbReference type="EC" id="4.2.1.151"/>
    </reaction>
</comment>
<dbReference type="PANTHER" id="PTHR37690:SF1">
    <property type="entry name" value="CHORISMATE DEHYDRATASE"/>
    <property type="match status" value="1"/>
</dbReference>
<protein>
    <recommendedName>
        <fullName evidence="3">Chorismate dehydratase</fullName>
        <ecNumber evidence="3">4.2.1.151</ecNumber>
    </recommendedName>
    <alternativeName>
        <fullName evidence="3">Menaquinone biosynthetic enzyme MqnA</fullName>
    </alternativeName>
</protein>
<sequence length="244" mass="28046">MKIGKFDYINNYLPYYYVEKEKLAEIVTATPKEMIALLENRKIDYAPIPSFYYLKNKSKFKRYRFCVASNGKVYSVIVVSRDGKLGDRVGITSETTTSVNLLKVILAERGIKCKLVPMNAFKADDILKSCDSALVIGDSALEARKHFKVVMDLGEEWKDLTGYPMVFGISASIDDAEICDELIIRSLRWGLKNFNEVVKSAVKRFGIDEEFLRKYFKALKHEMDSKCEKGLKAFEEFCRDYKLL</sequence>
<keyword evidence="5" id="KW-1185">Reference proteome</keyword>
<dbReference type="Pfam" id="PF02621">
    <property type="entry name" value="VitK2_biosynth"/>
    <property type="match status" value="1"/>
</dbReference>
<accession>D2RH69</accession>
<dbReference type="Gene3D" id="3.40.190.10">
    <property type="entry name" value="Periplasmic binding protein-like II"/>
    <property type="match status" value="2"/>
</dbReference>
<proteinExistence type="inferred from homology"/>
<dbReference type="PANTHER" id="PTHR37690">
    <property type="entry name" value="CHORISMATE DEHYDRATASE"/>
    <property type="match status" value="1"/>
</dbReference>
<dbReference type="Proteomes" id="UP000001901">
    <property type="component" value="Chromosome"/>
</dbReference>
<dbReference type="GO" id="GO:0016836">
    <property type="term" value="F:hydro-lyase activity"/>
    <property type="evidence" value="ECO:0007669"/>
    <property type="project" value="UniProtKB-UniRule"/>
</dbReference>
<dbReference type="AlphaFoldDB" id="D2RH69"/>
<dbReference type="PaxDb" id="572546-Arcpr_0579"/>
<dbReference type="HAMAP" id="MF_00995">
    <property type="entry name" value="MqnA"/>
    <property type="match status" value="1"/>
</dbReference>
<organism evidence="4 5">
    <name type="scientific">Archaeoglobus profundus (strain DSM 5631 / JCM 9629 / NBRC 100127 / Av18)</name>
    <dbReference type="NCBI Taxonomy" id="572546"/>
    <lineage>
        <taxon>Archaea</taxon>
        <taxon>Methanobacteriati</taxon>
        <taxon>Methanobacteriota</taxon>
        <taxon>Archaeoglobi</taxon>
        <taxon>Archaeoglobales</taxon>
        <taxon>Archaeoglobaceae</taxon>
        <taxon>Archaeoglobus</taxon>
    </lineage>
</organism>
<dbReference type="SUPFAM" id="SSF53850">
    <property type="entry name" value="Periplasmic binding protein-like II"/>
    <property type="match status" value="1"/>
</dbReference>
<dbReference type="UniPathway" id="UPA00079"/>
<dbReference type="STRING" id="572546.Arcpr_0579"/>
<reference evidence="4 5" key="1">
    <citation type="journal article" date="2010" name="Stand. Genomic Sci.">
        <title>Complete genome sequence of Archaeoglobus profundus type strain (AV18).</title>
        <authorList>
            <person name="von Jan M."/>
            <person name="Lapidus A."/>
            <person name="Del Rio T.G."/>
            <person name="Copeland A."/>
            <person name="Tice H."/>
            <person name="Cheng J.F."/>
            <person name="Lucas S."/>
            <person name="Chen F."/>
            <person name="Nolan M."/>
            <person name="Goodwin L."/>
            <person name="Han C."/>
            <person name="Pitluck S."/>
            <person name="Liolios K."/>
            <person name="Ivanova N."/>
            <person name="Mavromatis K."/>
            <person name="Ovchinnikova G."/>
            <person name="Chertkov O."/>
            <person name="Pati A."/>
            <person name="Chen A."/>
            <person name="Palaniappan K."/>
            <person name="Land M."/>
            <person name="Hauser L."/>
            <person name="Chang Y.J."/>
            <person name="Jeffries C.D."/>
            <person name="Saunders E."/>
            <person name="Brettin T."/>
            <person name="Detter J.C."/>
            <person name="Chain P."/>
            <person name="Eichinger K."/>
            <person name="Huber H."/>
            <person name="Spring S."/>
            <person name="Rohde M."/>
            <person name="Goker M."/>
            <person name="Wirth R."/>
            <person name="Woyke T."/>
            <person name="Bristow J."/>
            <person name="Eisen J.A."/>
            <person name="Markowitz V."/>
            <person name="Hugenholtz P."/>
            <person name="Kyrpides N.C."/>
            <person name="Klenk H.P."/>
        </authorList>
    </citation>
    <scope>NUCLEOTIDE SEQUENCE [LARGE SCALE GENOMIC DNA]</scope>
    <source>
        <strain evidence="5">DSM 5631 / JCM 9629 / NBRC 100127 / Av18</strain>
    </source>
</reference>
<dbReference type="GO" id="GO:0009234">
    <property type="term" value="P:menaquinone biosynthetic process"/>
    <property type="evidence" value="ECO:0007669"/>
    <property type="project" value="UniProtKB-UniRule"/>
</dbReference>
<dbReference type="GeneID" id="8739238"/>
<dbReference type="RefSeq" id="WP_012939980.1">
    <property type="nucleotide sequence ID" value="NC_013741.1"/>
</dbReference>